<feature type="compositionally biased region" description="Basic and acidic residues" evidence="1">
    <location>
        <begin position="51"/>
        <end position="63"/>
    </location>
</feature>
<name>A0A699UH20_TANCI</name>
<reference evidence="2" key="1">
    <citation type="journal article" date="2019" name="Sci. Rep.">
        <title>Draft genome of Tanacetum cinerariifolium, the natural source of mosquito coil.</title>
        <authorList>
            <person name="Yamashiro T."/>
            <person name="Shiraishi A."/>
            <person name="Satake H."/>
            <person name="Nakayama K."/>
        </authorList>
    </citation>
    <scope>NUCLEOTIDE SEQUENCE</scope>
</reference>
<proteinExistence type="predicted"/>
<dbReference type="AlphaFoldDB" id="A0A699UH20"/>
<organism evidence="2">
    <name type="scientific">Tanacetum cinerariifolium</name>
    <name type="common">Dalmatian daisy</name>
    <name type="synonym">Chrysanthemum cinerariifolium</name>
    <dbReference type="NCBI Taxonomy" id="118510"/>
    <lineage>
        <taxon>Eukaryota</taxon>
        <taxon>Viridiplantae</taxon>
        <taxon>Streptophyta</taxon>
        <taxon>Embryophyta</taxon>
        <taxon>Tracheophyta</taxon>
        <taxon>Spermatophyta</taxon>
        <taxon>Magnoliopsida</taxon>
        <taxon>eudicotyledons</taxon>
        <taxon>Gunneridae</taxon>
        <taxon>Pentapetalae</taxon>
        <taxon>asterids</taxon>
        <taxon>campanulids</taxon>
        <taxon>Asterales</taxon>
        <taxon>Asteraceae</taxon>
        <taxon>Asteroideae</taxon>
        <taxon>Anthemideae</taxon>
        <taxon>Anthemidinae</taxon>
        <taxon>Tanacetum</taxon>
    </lineage>
</organism>
<evidence type="ECO:0000313" key="2">
    <source>
        <dbReference type="EMBL" id="GFD18944.1"/>
    </source>
</evidence>
<protein>
    <submittedName>
        <fullName evidence="2">Uncharacterized protein</fullName>
    </submittedName>
</protein>
<dbReference type="EMBL" id="BKCJ011310861">
    <property type="protein sequence ID" value="GFD18944.1"/>
    <property type="molecule type" value="Genomic_DNA"/>
</dbReference>
<gene>
    <name evidence="2" type="ORF">Tci_890913</name>
</gene>
<accession>A0A699UH20</accession>
<evidence type="ECO:0000256" key="1">
    <source>
        <dbReference type="SAM" id="MobiDB-lite"/>
    </source>
</evidence>
<feature type="non-terminal residue" evidence="2">
    <location>
        <position position="1"/>
    </location>
</feature>
<sequence length="71" mass="8195">KVQTFFKPDKDVDEEPTKKRVAEETLLWESFKKLKAVEVLCSHSTQDTPTDDPKEMSEEDVKNMLEIVPVS</sequence>
<comment type="caution">
    <text evidence="2">The sequence shown here is derived from an EMBL/GenBank/DDBJ whole genome shotgun (WGS) entry which is preliminary data.</text>
</comment>
<feature type="region of interest" description="Disordered" evidence="1">
    <location>
        <begin position="44"/>
        <end position="71"/>
    </location>
</feature>